<feature type="compositionally biased region" description="Low complexity" evidence="1">
    <location>
        <begin position="317"/>
        <end position="338"/>
    </location>
</feature>
<dbReference type="Proteomes" id="UP001562357">
    <property type="component" value="Unassembled WGS sequence"/>
</dbReference>
<sequence>MSLLGLTGAQGMGAFIFMAVAWSIPAHAFDVGICASLNTASMGKNSSIYQSNGLCHDFCNPNAYAYAVIQGENCWCSNYTPDKSTQVSSGRCNKDCPGYPFEKCGGPDVFAYVVVNGMPSGTKGGSTPSSTVPSSTVPSSTVVSFAHLRLALPTWLCLSLLCWQANLHFHWRCFAQTKMMTLVTETGQDTSPPTSTSSSSSIPTSSSSSSGSGSTSSISTSTSSSSSSKTETESTTTTTSIHTSTMATVTADGTIKTVFIIPTETSRNSGDNQAVAIQDSGLQTGSVVGIVVGVVGGVLILAALIMFFYFRRKKQQQQDGYQDDPSIRGSSSGMMGSGRPEMARAPGSPGSTGNRSSLLPVDPRMDPFQQSLYARNGSRESVGTLRDDHDYSRRIQQPKVLRATNPDPDVN</sequence>
<feature type="signal peptide" evidence="3">
    <location>
        <begin position="1"/>
        <end position="28"/>
    </location>
</feature>
<dbReference type="PROSITE" id="PS51212">
    <property type="entry name" value="WSC"/>
    <property type="match status" value="1"/>
</dbReference>
<comment type="caution">
    <text evidence="5">The sequence shown here is derived from an EMBL/GenBank/DDBJ whole genome shotgun (WGS) entry which is preliminary data.</text>
</comment>
<organism evidence="5 6">
    <name type="scientific">Epichloe bromicola</name>
    <dbReference type="NCBI Taxonomy" id="79588"/>
    <lineage>
        <taxon>Eukaryota</taxon>
        <taxon>Fungi</taxon>
        <taxon>Dikarya</taxon>
        <taxon>Ascomycota</taxon>
        <taxon>Pezizomycotina</taxon>
        <taxon>Sordariomycetes</taxon>
        <taxon>Hypocreomycetidae</taxon>
        <taxon>Hypocreales</taxon>
        <taxon>Clavicipitaceae</taxon>
        <taxon>Epichloe</taxon>
    </lineage>
</organism>
<dbReference type="Pfam" id="PF01822">
    <property type="entry name" value="WSC"/>
    <property type="match status" value="1"/>
</dbReference>
<keyword evidence="6" id="KW-1185">Reference proteome</keyword>
<dbReference type="PANTHER" id="PTHR16861">
    <property type="entry name" value="GLYCOPROTEIN 38"/>
    <property type="match status" value="1"/>
</dbReference>
<dbReference type="InterPro" id="IPR002889">
    <property type="entry name" value="WSC_carb-bd"/>
</dbReference>
<evidence type="ECO:0000256" key="3">
    <source>
        <dbReference type="SAM" id="SignalP"/>
    </source>
</evidence>
<protein>
    <recommendedName>
        <fullName evidence="4">WSC domain-containing protein</fullName>
    </recommendedName>
</protein>
<feature type="transmembrane region" description="Helical" evidence="2">
    <location>
        <begin position="287"/>
        <end position="310"/>
    </location>
</feature>
<dbReference type="SMART" id="SM00321">
    <property type="entry name" value="WSC"/>
    <property type="match status" value="1"/>
</dbReference>
<feature type="region of interest" description="Disordered" evidence="1">
    <location>
        <begin position="317"/>
        <end position="411"/>
    </location>
</feature>
<feature type="region of interest" description="Disordered" evidence="1">
    <location>
        <begin position="186"/>
        <end position="243"/>
    </location>
</feature>
<evidence type="ECO:0000313" key="5">
    <source>
        <dbReference type="EMBL" id="GAB0134095.1"/>
    </source>
</evidence>
<evidence type="ECO:0000256" key="1">
    <source>
        <dbReference type="SAM" id="MobiDB-lite"/>
    </source>
</evidence>
<proteinExistence type="predicted"/>
<feature type="domain" description="WSC" evidence="4">
    <location>
        <begin position="28"/>
        <end position="116"/>
    </location>
</feature>
<evidence type="ECO:0000313" key="6">
    <source>
        <dbReference type="Proteomes" id="UP001562357"/>
    </source>
</evidence>
<keyword evidence="2" id="KW-1133">Transmembrane helix</keyword>
<keyword evidence="2" id="KW-0472">Membrane</keyword>
<feature type="chain" id="PRO_5045244310" description="WSC domain-containing protein" evidence="3">
    <location>
        <begin position="29"/>
        <end position="411"/>
    </location>
</feature>
<accession>A0ABQ0CKX5</accession>
<dbReference type="EMBL" id="BAAFGZ010000067">
    <property type="protein sequence ID" value="GAB0134095.1"/>
    <property type="molecule type" value="Genomic_DNA"/>
</dbReference>
<evidence type="ECO:0000259" key="4">
    <source>
        <dbReference type="PROSITE" id="PS51212"/>
    </source>
</evidence>
<dbReference type="PANTHER" id="PTHR16861:SF9">
    <property type="entry name" value="CELL WALL INTEGRITY AND STRESS RESPONSE COMPONENT 1"/>
    <property type="match status" value="1"/>
</dbReference>
<gene>
    <name evidence="5" type="primary">g2480</name>
    <name evidence="5" type="ORF">EsDP_00002480</name>
</gene>
<reference evidence="6" key="1">
    <citation type="submission" date="2024-06" db="EMBL/GenBank/DDBJ databases">
        <title>Draft Genome Sequences of Epichloe bromicola Strains Isolated from Elymus ciliaris.</title>
        <authorList>
            <consortium name="Epichloe bromicola genome sequencing consortium"/>
            <person name="Miura A."/>
            <person name="Imano S."/>
            <person name="Ashida A."/>
            <person name="Sato I."/>
            <person name="Chiba S."/>
            <person name="Tanaka A."/>
            <person name="Camagna M."/>
            <person name="Takemoto D."/>
        </authorList>
    </citation>
    <scope>NUCLEOTIDE SEQUENCE [LARGE SCALE GENOMIC DNA]</scope>
    <source>
        <strain evidence="6">DP</strain>
    </source>
</reference>
<feature type="compositionally biased region" description="Low complexity" evidence="1">
    <location>
        <begin position="190"/>
        <end position="243"/>
    </location>
</feature>
<keyword evidence="2" id="KW-0812">Transmembrane</keyword>
<keyword evidence="3" id="KW-0732">Signal</keyword>
<evidence type="ECO:0000256" key="2">
    <source>
        <dbReference type="SAM" id="Phobius"/>
    </source>
</evidence>
<name>A0ABQ0CKX5_9HYPO</name>